<reference evidence="1" key="2">
    <citation type="submission" date="2020-09" db="EMBL/GenBank/DDBJ databases">
        <authorList>
            <person name="Sun Q."/>
            <person name="Ohkuma M."/>
        </authorList>
    </citation>
    <scope>NUCLEOTIDE SEQUENCE</scope>
    <source>
        <strain evidence="1">JCM 3090</strain>
    </source>
</reference>
<dbReference type="Proteomes" id="UP000649739">
    <property type="component" value="Unassembled WGS sequence"/>
</dbReference>
<dbReference type="EMBL" id="BMQB01000013">
    <property type="protein sequence ID" value="GGK09699.1"/>
    <property type="molecule type" value="Genomic_DNA"/>
</dbReference>
<gene>
    <name evidence="1" type="ORF">GCM10010123_44500</name>
</gene>
<keyword evidence="2" id="KW-1185">Reference proteome</keyword>
<sequence>MQYWAGTFDPAAARRFTLALGQERDVTDRVVPGAARPAAAVAARAAAVSRSRASAPAPGARPR</sequence>
<dbReference type="AlphaFoldDB" id="A0A8J3FDD7"/>
<protein>
    <submittedName>
        <fullName evidence="1">Uncharacterized protein</fullName>
    </submittedName>
</protein>
<evidence type="ECO:0000313" key="2">
    <source>
        <dbReference type="Proteomes" id="UP000649739"/>
    </source>
</evidence>
<name>A0A8J3FDD7_9ACTN</name>
<accession>A0A8J3FDD7</accession>
<organism evidence="1 2">
    <name type="scientific">Pilimelia anulata</name>
    <dbReference type="NCBI Taxonomy" id="53371"/>
    <lineage>
        <taxon>Bacteria</taxon>
        <taxon>Bacillati</taxon>
        <taxon>Actinomycetota</taxon>
        <taxon>Actinomycetes</taxon>
        <taxon>Micromonosporales</taxon>
        <taxon>Micromonosporaceae</taxon>
        <taxon>Pilimelia</taxon>
    </lineage>
</organism>
<comment type="caution">
    <text evidence="1">The sequence shown here is derived from an EMBL/GenBank/DDBJ whole genome shotgun (WGS) entry which is preliminary data.</text>
</comment>
<reference evidence="1" key="1">
    <citation type="journal article" date="2014" name="Int. J. Syst. Evol. Microbiol.">
        <title>Complete genome sequence of Corynebacterium casei LMG S-19264T (=DSM 44701T), isolated from a smear-ripened cheese.</title>
        <authorList>
            <consortium name="US DOE Joint Genome Institute (JGI-PGF)"/>
            <person name="Walter F."/>
            <person name="Albersmeier A."/>
            <person name="Kalinowski J."/>
            <person name="Ruckert C."/>
        </authorList>
    </citation>
    <scope>NUCLEOTIDE SEQUENCE</scope>
    <source>
        <strain evidence="1">JCM 3090</strain>
    </source>
</reference>
<evidence type="ECO:0000313" key="1">
    <source>
        <dbReference type="EMBL" id="GGK09699.1"/>
    </source>
</evidence>
<proteinExistence type="predicted"/>